<dbReference type="OrthoDB" id="1766220at2"/>
<dbReference type="Proteomes" id="UP000187651">
    <property type="component" value="Unassembled WGS sequence"/>
</dbReference>
<reference evidence="4" key="1">
    <citation type="submission" date="2016-10" db="EMBL/GenBank/DDBJ databases">
        <authorList>
            <person name="Varghese N."/>
            <person name="Submissions S."/>
        </authorList>
    </citation>
    <scope>NUCLEOTIDE SEQUENCE [LARGE SCALE GENOMIC DNA]</scope>
    <source>
        <strain evidence="4">M83</strain>
    </source>
</reference>
<name>A0A1G9TSB2_9FIRM</name>
<proteinExistence type="predicted"/>
<keyword evidence="2" id="KW-0472">Membrane</keyword>
<feature type="transmembrane region" description="Helical" evidence="2">
    <location>
        <begin position="189"/>
        <end position="207"/>
    </location>
</feature>
<evidence type="ECO:0000313" key="3">
    <source>
        <dbReference type="EMBL" id="SDM50085.1"/>
    </source>
</evidence>
<feature type="compositionally biased region" description="Acidic residues" evidence="1">
    <location>
        <begin position="332"/>
        <end position="344"/>
    </location>
</feature>
<keyword evidence="2" id="KW-0812">Transmembrane</keyword>
<evidence type="ECO:0000256" key="2">
    <source>
        <dbReference type="SAM" id="Phobius"/>
    </source>
</evidence>
<feature type="transmembrane region" description="Helical" evidence="2">
    <location>
        <begin position="88"/>
        <end position="106"/>
    </location>
</feature>
<dbReference type="RefSeq" id="WP_074520729.1">
    <property type="nucleotide sequence ID" value="NZ_FNHZ01000001.1"/>
</dbReference>
<accession>A0A1G9TSB2</accession>
<feature type="transmembrane region" description="Helical" evidence="2">
    <location>
        <begin position="52"/>
        <end position="76"/>
    </location>
</feature>
<dbReference type="EMBL" id="FNHZ01000001">
    <property type="protein sequence ID" value="SDM50085.1"/>
    <property type="molecule type" value="Genomic_DNA"/>
</dbReference>
<dbReference type="AlphaFoldDB" id="A0A1G9TSB2"/>
<gene>
    <name evidence="3" type="ORF">SAMN05216544_0454</name>
</gene>
<keyword evidence="4" id="KW-1185">Reference proteome</keyword>
<keyword evidence="2" id="KW-1133">Transmembrane helix</keyword>
<sequence>MAFLLELKDRFKKFYNKYDTYFVPAVKFLVALVAFIILNVSIGDSSKLGNPVFAFVAAVICAFIPNGGTILLLSVFMLVHLYSISAEFALIALCVIIIMYLLYFRFTPKSGYIVIITAVLCMLKLPYLAIVSIGLLSSWLACIPVSFGVIIYYIIRTASQYESAISDASLTDSVEQISYLSQSLFGDKGMVTLLVAFTATIIVVYVIRRLKIDNSWVYAIAFASAVEFIILVVGQIALNAKLNIVLIVIGVLLGVVVAYICKIVFFALDYKRTEYVQYEDDEYYYYVKAVPKINVSATDFKIKTIDAKRTKETTNLEDIRSQMKSSQKLNQDEDDISIYDDNER</sequence>
<feature type="region of interest" description="Disordered" evidence="1">
    <location>
        <begin position="321"/>
        <end position="344"/>
    </location>
</feature>
<feature type="transmembrane region" description="Helical" evidence="2">
    <location>
        <begin position="21"/>
        <end position="40"/>
    </location>
</feature>
<feature type="transmembrane region" description="Helical" evidence="2">
    <location>
        <begin position="216"/>
        <end position="238"/>
    </location>
</feature>
<evidence type="ECO:0000313" key="4">
    <source>
        <dbReference type="Proteomes" id="UP000187651"/>
    </source>
</evidence>
<organism evidence="3 4">
    <name type="scientific">Lachnospira pectinoschiza</name>
    <dbReference type="NCBI Taxonomy" id="28052"/>
    <lineage>
        <taxon>Bacteria</taxon>
        <taxon>Bacillati</taxon>
        <taxon>Bacillota</taxon>
        <taxon>Clostridia</taxon>
        <taxon>Lachnospirales</taxon>
        <taxon>Lachnospiraceae</taxon>
        <taxon>Lachnospira</taxon>
    </lineage>
</organism>
<feature type="transmembrane region" description="Helical" evidence="2">
    <location>
        <begin position="138"/>
        <end position="155"/>
    </location>
</feature>
<evidence type="ECO:0000256" key="1">
    <source>
        <dbReference type="SAM" id="MobiDB-lite"/>
    </source>
</evidence>
<protein>
    <submittedName>
        <fullName evidence="3">Uncharacterized protein</fullName>
    </submittedName>
</protein>
<feature type="transmembrane region" description="Helical" evidence="2">
    <location>
        <begin position="112"/>
        <end position="131"/>
    </location>
</feature>
<feature type="transmembrane region" description="Helical" evidence="2">
    <location>
        <begin position="244"/>
        <end position="268"/>
    </location>
</feature>